<sequence>MKQDLINVNFLTDIISNSVGILVLFAVLNIVHEEKTVYKLEVPIEHQSSLAPAFFICKDDAIVFIDPETIFTNAIIQADRGLDNQIFSLAYMNLDGQIAEDRGLILYANDTSLWHDKDDSEIRQALDKLDTKKHFAFFFVYDEEGSSGFEIFRHTRQYLKKRHIKSGWQPVNENNPPHICFWSDVPACRYFPSYQALSK</sequence>
<name>A0A176S7S9_9GAMM</name>
<protein>
    <submittedName>
        <fullName evidence="2">Uncharacterized protein</fullName>
    </submittedName>
</protein>
<comment type="caution">
    <text evidence="2">The sequence shown here is derived from an EMBL/GenBank/DDBJ whole genome shotgun (WGS) entry which is preliminary data.</text>
</comment>
<organism evidence="2 3">
    <name type="scientific">Candidatus Thiomargarita nelsonii</name>
    <dbReference type="NCBI Taxonomy" id="1003181"/>
    <lineage>
        <taxon>Bacteria</taxon>
        <taxon>Pseudomonadati</taxon>
        <taxon>Pseudomonadota</taxon>
        <taxon>Gammaproteobacteria</taxon>
        <taxon>Thiotrichales</taxon>
        <taxon>Thiotrichaceae</taxon>
        <taxon>Thiomargarita</taxon>
    </lineage>
</organism>
<gene>
    <name evidence="2" type="ORF">THIOM_000112</name>
</gene>
<reference evidence="2 3" key="1">
    <citation type="submission" date="2016-05" db="EMBL/GenBank/DDBJ databases">
        <title>Single-cell genome of chain-forming Candidatus Thiomargarita nelsonii and comparison to other large sulfur-oxidizing bacteria.</title>
        <authorList>
            <person name="Winkel M."/>
            <person name="Salman V."/>
            <person name="Woyke T."/>
            <person name="Schulz-Vogt H."/>
            <person name="Richter M."/>
            <person name="Flood B."/>
            <person name="Bailey J."/>
            <person name="Amann R."/>
            <person name="Mussmann M."/>
        </authorList>
    </citation>
    <scope>NUCLEOTIDE SEQUENCE [LARGE SCALE GENOMIC DNA]</scope>
    <source>
        <strain evidence="2 3">THI036</strain>
    </source>
</reference>
<evidence type="ECO:0000313" key="3">
    <source>
        <dbReference type="Proteomes" id="UP000076962"/>
    </source>
</evidence>
<keyword evidence="1" id="KW-0812">Transmembrane</keyword>
<dbReference type="EMBL" id="LUTY01000038">
    <property type="protein sequence ID" value="OAD24037.1"/>
    <property type="molecule type" value="Genomic_DNA"/>
</dbReference>
<evidence type="ECO:0000256" key="1">
    <source>
        <dbReference type="SAM" id="Phobius"/>
    </source>
</evidence>
<keyword evidence="1" id="KW-0472">Membrane</keyword>
<keyword evidence="3" id="KW-1185">Reference proteome</keyword>
<accession>A0A176S7S9</accession>
<dbReference type="Proteomes" id="UP000076962">
    <property type="component" value="Unassembled WGS sequence"/>
</dbReference>
<feature type="transmembrane region" description="Helical" evidence="1">
    <location>
        <begin position="14"/>
        <end position="31"/>
    </location>
</feature>
<evidence type="ECO:0000313" key="2">
    <source>
        <dbReference type="EMBL" id="OAD24037.1"/>
    </source>
</evidence>
<dbReference type="AlphaFoldDB" id="A0A176S7S9"/>
<proteinExistence type="predicted"/>
<keyword evidence="1" id="KW-1133">Transmembrane helix</keyword>